<evidence type="ECO:0000256" key="12">
    <source>
        <dbReference type="ARBA" id="ARBA00023128"/>
    </source>
</evidence>
<evidence type="ECO:0000256" key="15">
    <source>
        <dbReference type="SAM" id="MobiDB-lite"/>
    </source>
</evidence>
<feature type="domain" description="Radical SAM core" evidence="18">
    <location>
        <begin position="439"/>
        <end position="685"/>
    </location>
</feature>
<keyword evidence="6" id="KW-0949">S-adenosyl-L-methionine</keyword>
<keyword evidence="10" id="KW-0408">Iron</keyword>
<feature type="region of interest" description="Disordered" evidence="15">
    <location>
        <begin position="304"/>
        <end position="393"/>
    </location>
</feature>
<dbReference type="SFLD" id="SFLDS00029">
    <property type="entry name" value="Radical_SAM"/>
    <property type="match status" value="1"/>
</dbReference>
<dbReference type="PROSITE" id="PS50902">
    <property type="entry name" value="FLAVODOXIN_LIKE"/>
    <property type="match status" value="1"/>
</dbReference>
<evidence type="ECO:0000313" key="20">
    <source>
        <dbReference type="Proteomes" id="UP000007350"/>
    </source>
</evidence>
<dbReference type="EMBL" id="AHKC01001931">
    <property type="protein sequence ID" value="EKF39027.1"/>
    <property type="molecule type" value="Genomic_DNA"/>
</dbReference>
<organism evidence="19 20">
    <name type="scientific">Trypanosoma cruzi marinkellei</name>
    <dbReference type="NCBI Taxonomy" id="85056"/>
    <lineage>
        <taxon>Eukaryota</taxon>
        <taxon>Discoba</taxon>
        <taxon>Euglenozoa</taxon>
        <taxon>Kinetoplastea</taxon>
        <taxon>Metakinetoplastina</taxon>
        <taxon>Trypanosomatida</taxon>
        <taxon>Trypanosomatidae</taxon>
        <taxon>Trypanosoma</taxon>
        <taxon>Schizotrypanum</taxon>
    </lineage>
</organism>
<evidence type="ECO:0000256" key="7">
    <source>
        <dbReference type="ARBA" id="ARBA00022694"/>
    </source>
</evidence>
<evidence type="ECO:0000256" key="13">
    <source>
        <dbReference type="ARBA" id="ARBA00023239"/>
    </source>
</evidence>
<evidence type="ECO:0000259" key="18">
    <source>
        <dbReference type="PROSITE" id="PS51918"/>
    </source>
</evidence>
<dbReference type="Proteomes" id="UP000007350">
    <property type="component" value="Unassembled WGS sequence"/>
</dbReference>
<gene>
    <name evidence="19" type="ORF">MOQ_000752</name>
</gene>
<feature type="compositionally biased region" description="Acidic residues" evidence="15">
    <location>
        <begin position="325"/>
        <end position="344"/>
    </location>
</feature>
<comment type="catalytic activity">
    <reaction evidence="14">
        <text>N(1)-methylguanosine(37) in tRNA(Phe) + pyruvate + S-adenosyl-L-methionine = 4-demethylwyosine(37) in tRNA(Phe) + 5'-deoxyadenosine + L-methionine + CO2 + H2O</text>
        <dbReference type="Rhea" id="RHEA:36347"/>
        <dbReference type="Rhea" id="RHEA-COMP:10164"/>
        <dbReference type="Rhea" id="RHEA-COMP:10165"/>
        <dbReference type="ChEBI" id="CHEBI:15361"/>
        <dbReference type="ChEBI" id="CHEBI:15377"/>
        <dbReference type="ChEBI" id="CHEBI:16526"/>
        <dbReference type="ChEBI" id="CHEBI:17319"/>
        <dbReference type="ChEBI" id="CHEBI:57844"/>
        <dbReference type="ChEBI" id="CHEBI:59789"/>
        <dbReference type="ChEBI" id="CHEBI:64315"/>
        <dbReference type="ChEBI" id="CHEBI:73542"/>
        <dbReference type="EC" id="4.1.3.44"/>
    </reaction>
</comment>
<feature type="transmembrane region" description="Helical" evidence="16">
    <location>
        <begin position="12"/>
        <end position="33"/>
    </location>
</feature>
<dbReference type="InterPro" id="IPR029039">
    <property type="entry name" value="Flavoprotein-like_sf"/>
</dbReference>
<evidence type="ECO:0000256" key="11">
    <source>
        <dbReference type="ARBA" id="ARBA00023014"/>
    </source>
</evidence>
<dbReference type="Gene3D" id="3.40.50.360">
    <property type="match status" value="1"/>
</dbReference>
<keyword evidence="12" id="KW-0496">Mitochondrion</keyword>
<evidence type="ECO:0000256" key="3">
    <source>
        <dbReference type="ARBA" id="ARBA00010115"/>
    </source>
</evidence>
<dbReference type="OrthoDB" id="271553at2759"/>
<dbReference type="Pfam" id="PF04055">
    <property type="entry name" value="Radical_SAM"/>
    <property type="match status" value="1"/>
</dbReference>
<dbReference type="InterPro" id="IPR013917">
    <property type="entry name" value="tRNA_wybutosine-synth"/>
</dbReference>
<feature type="domain" description="Flavodoxin-like" evidence="17">
    <location>
        <begin position="91"/>
        <end position="285"/>
    </location>
</feature>
<dbReference type="SFLD" id="SFLDG01071">
    <property type="entry name" value="tRNA_wybutosine-synthesizing"/>
    <property type="match status" value="1"/>
</dbReference>
<dbReference type="Pfam" id="PF08608">
    <property type="entry name" value="Wyosine_form"/>
    <property type="match status" value="1"/>
</dbReference>
<protein>
    <recommendedName>
        <fullName evidence="4">tRNA 4-demethylwyosine synthase (AdoMet-dependent)</fullName>
        <ecNumber evidence="4">4.1.3.44</ecNumber>
    </recommendedName>
</protein>
<dbReference type="UniPathway" id="UPA00375"/>
<dbReference type="InterPro" id="IPR034556">
    <property type="entry name" value="tRNA_wybutosine-synthase"/>
</dbReference>
<evidence type="ECO:0000256" key="5">
    <source>
        <dbReference type="ARBA" id="ARBA00022485"/>
    </source>
</evidence>
<dbReference type="GO" id="GO:0010181">
    <property type="term" value="F:FMN binding"/>
    <property type="evidence" value="ECO:0007669"/>
    <property type="project" value="InterPro"/>
</dbReference>
<name>K2PDL3_TRYCR</name>
<keyword evidence="16" id="KW-1133">Transmembrane helix</keyword>
<evidence type="ECO:0000256" key="16">
    <source>
        <dbReference type="SAM" id="Phobius"/>
    </source>
</evidence>
<feature type="compositionally biased region" description="Low complexity" evidence="15">
    <location>
        <begin position="63"/>
        <end position="72"/>
    </location>
</feature>
<evidence type="ECO:0000256" key="10">
    <source>
        <dbReference type="ARBA" id="ARBA00023004"/>
    </source>
</evidence>
<comment type="pathway">
    <text evidence="2">tRNA modification; wybutosine-tRNA(Phe) biosynthesis.</text>
</comment>
<keyword evidence="20" id="KW-1185">Reference proteome</keyword>
<evidence type="ECO:0000313" key="19">
    <source>
        <dbReference type="EMBL" id="EKF39027.1"/>
    </source>
</evidence>
<keyword evidence="11" id="KW-0411">Iron-sulfur</keyword>
<feature type="compositionally biased region" description="Acidic residues" evidence="15">
    <location>
        <begin position="357"/>
        <end position="373"/>
    </location>
</feature>
<evidence type="ECO:0000256" key="14">
    <source>
        <dbReference type="ARBA" id="ARBA00049466"/>
    </source>
</evidence>
<dbReference type="InterPro" id="IPR013785">
    <property type="entry name" value="Aldolase_TIM"/>
</dbReference>
<keyword evidence="7" id="KW-0819">tRNA processing</keyword>
<dbReference type="SUPFAM" id="SSF52218">
    <property type="entry name" value="Flavoproteins"/>
    <property type="match status" value="1"/>
</dbReference>
<dbReference type="InterPro" id="IPR008254">
    <property type="entry name" value="Flavodoxin/NO_synth"/>
</dbReference>
<sequence length="829" mass="93288">MTELVPDVLLWVLLGALIPIFTLTLTALMDRWISRRRKRLMEMARAQVTKEGETTEMEPNVHNNTGKTNGNGCTVDGAMESSKKGVEVKNILIAYATQSNTACKLAHKLFSTLNTALHESRDDMQGGSSSCVCSEGPSSCCATSHTVRHLPELKVLQLTEEGRQCGVEHLLESQAYGLVILIVSTYTDGTAPESSQVFANLLQDAYTDFRVPRDTLSKMKFAIFGLGDIAYGEKHFNRFAKNLYMWCKGLGATFVVPPVYASEANTIPLFNVFTASLVKWIGRVTFTVDGVTILKRQQKHLKGKKEKGQLKTCSDMGIQQHATDNSEEHDEDDEGEEVENEEEKNDGKKRNYNKEGDVEDVVTDDEDEGEEDGIGQSGSETHTMQTSSNEPPELLYPRLRQNLQRQGYHLVGSHSGVKLCRWTKAMLRGRGGCYKHTFYNIVSHQCMEMTPSLACANKCVFCWRHHTNPVSRTFRWKVDPPQLLISEGIAGHQKMMKQMRGVPGVTPERLEEGMQVRHCALSLVGEPIMYPEINTFVDLLHERGISSFMVTNAQFPEQLRVLKPVTQLYLSIDAPTPEELKRVDRPLFEDYWERCLACVRELRRKPQRTVFRLTLVNQYNTENVAAYADLVRLGWPDFIEVKGVTYCGTSAASTLTMKENVPRHEEVVGFCVALCEALASDIAPRDKRTWLGAESEAGALPRNVNCDETRRSINNMENKHERCNGEDEEEKMEGIHFSGPYGIACEHEHSCCVLIALRRFLVNGVWHTWIDYDKFTALARSGRTDFTAAEYAAPTPSWAVFRSNERGFDPTQVRVHRKNGKTTVVTSGC</sequence>
<dbReference type="InterPro" id="IPR058240">
    <property type="entry name" value="rSAM_sf"/>
</dbReference>
<dbReference type="GO" id="GO:0005737">
    <property type="term" value="C:cytoplasm"/>
    <property type="evidence" value="ECO:0007669"/>
    <property type="project" value="UniProtKB-ARBA"/>
</dbReference>
<dbReference type="PROSITE" id="PS51918">
    <property type="entry name" value="RADICAL_SAM"/>
    <property type="match status" value="1"/>
</dbReference>
<dbReference type="PANTHER" id="PTHR13930:SF0">
    <property type="entry name" value="S-ADENOSYL-L-METHIONINE-DEPENDENT TRNA 4-DEMETHYLWYOSINE SYNTHASE TYW1-RELATED"/>
    <property type="match status" value="1"/>
</dbReference>
<keyword evidence="16" id="KW-0812">Transmembrane</keyword>
<dbReference type="AlphaFoldDB" id="K2PDL3"/>
<feature type="compositionally biased region" description="Basic and acidic residues" evidence="15">
    <location>
        <begin position="345"/>
        <end position="356"/>
    </location>
</feature>
<dbReference type="SFLD" id="SFLDF00284">
    <property type="entry name" value="tRNA_wybutosine-synthesizing"/>
    <property type="match status" value="1"/>
</dbReference>
<keyword evidence="8" id="KW-0479">Metal-binding</keyword>
<keyword evidence="5" id="KW-0004">4Fe-4S</keyword>
<feature type="region of interest" description="Disordered" evidence="15">
    <location>
        <begin position="48"/>
        <end position="72"/>
    </location>
</feature>
<dbReference type="PANTHER" id="PTHR13930">
    <property type="entry name" value="S-ADENOSYL-L-METHIONINE-DEPENDENT TRNA 4-DEMETHYLWYOSINE SYNTHASE"/>
    <property type="match status" value="1"/>
</dbReference>
<keyword evidence="16" id="KW-0472">Membrane</keyword>
<evidence type="ECO:0000256" key="1">
    <source>
        <dbReference type="ARBA" id="ARBA00001966"/>
    </source>
</evidence>
<feature type="compositionally biased region" description="Polar residues" evidence="15">
    <location>
        <begin position="377"/>
        <end position="390"/>
    </location>
</feature>
<evidence type="ECO:0000256" key="4">
    <source>
        <dbReference type="ARBA" id="ARBA00012821"/>
    </source>
</evidence>
<evidence type="ECO:0000256" key="2">
    <source>
        <dbReference type="ARBA" id="ARBA00004797"/>
    </source>
</evidence>
<dbReference type="GO" id="GO:0051539">
    <property type="term" value="F:4 iron, 4 sulfur cluster binding"/>
    <property type="evidence" value="ECO:0007669"/>
    <property type="project" value="UniProtKB-KW"/>
</dbReference>
<evidence type="ECO:0000256" key="9">
    <source>
        <dbReference type="ARBA" id="ARBA00022741"/>
    </source>
</evidence>
<accession>K2PDL3</accession>
<keyword evidence="9" id="KW-0547">Nucleotide-binding</keyword>
<comment type="caution">
    <text evidence="19">The sequence shown here is derived from an EMBL/GenBank/DDBJ whole genome shotgun (WGS) entry which is preliminary data.</text>
</comment>
<keyword evidence="13" id="KW-0456">Lyase</keyword>
<dbReference type="GO" id="GO:0102521">
    <property type="term" value="F:tRNA-4-demethylwyosine synthase activity"/>
    <property type="evidence" value="ECO:0007669"/>
    <property type="project" value="UniProtKB-EC"/>
</dbReference>
<dbReference type="Pfam" id="PF00258">
    <property type="entry name" value="Flavodoxin_1"/>
    <property type="match status" value="1"/>
</dbReference>
<dbReference type="InterPro" id="IPR007197">
    <property type="entry name" value="rSAM"/>
</dbReference>
<proteinExistence type="inferred from homology"/>
<comment type="similarity">
    <text evidence="3">Belongs to the TYW1 family.</text>
</comment>
<comment type="cofactor">
    <cofactor evidence="1">
        <name>[4Fe-4S] cluster</name>
        <dbReference type="ChEBI" id="CHEBI:49883"/>
    </cofactor>
</comment>
<dbReference type="GO" id="GO:0046872">
    <property type="term" value="F:metal ion binding"/>
    <property type="evidence" value="ECO:0007669"/>
    <property type="project" value="UniProtKB-KW"/>
</dbReference>
<dbReference type="FunFam" id="3.20.20.70:FF:000196">
    <property type="entry name" value="S-adenosyl-L-methionine-dependent tRNA 4-demethylwyosine synthase"/>
    <property type="match status" value="1"/>
</dbReference>
<dbReference type="GO" id="GO:0031591">
    <property type="term" value="P:wybutosine biosynthetic process"/>
    <property type="evidence" value="ECO:0007669"/>
    <property type="project" value="TreeGrafter"/>
</dbReference>
<reference evidence="19 20" key="1">
    <citation type="journal article" date="2012" name="BMC Genomics">
        <title>Comparative genomic analysis of human infective Trypanosoma cruzi lineages with the bat-restricted subspecies T. cruzi marinkellei.</title>
        <authorList>
            <person name="Franzen O."/>
            <person name="Talavera-Lopez C."/>
            <person name="Ochaya S."/>
            <person name="Butler C.E."/>
            <person name="Messenger L.A."/>
            <person name="Lewis M.D."/>
            <person name="Llewellyn M.S."/>
            <person name="Marinkelle C.J."/>
            <person name="Tyler K.M."/>
            <person name="Miles M.A."/>
            <person name="Andersson B."/>
        </authorList>
    </citation>
    <scope>NUCLEOTIDE SEQUENCE [LARGE SCALE GENOMIC DNA]</scope>
    <source>
        <strain evidence="19 20">B7</strain>
    </source>
</reference>
<evidence type="ECO:0000259" key="17">
    <source>
        <dbReference type="PROSITE" id="PS50902"/>
    </source>
</evidence>
<evidence type="ECO:0000256" key="6">
    <source>
        <dbReference type="ARBA" id="ARBA00022691"/>
    </source>
</evidence>
<dbReference type="EC" id="4.1.3.44" evidence="4"/>
<dbReference type="SUPFAM" id="SSF102114">
    <property type="entry name" value="Radical SAM enzymes"/>
    <property type="match status" value="1"/>
</dbReference>
<dbReference type="Gene3D" id="3.20.20.70">
    <property type="entry name" value="Aldolase class I"/>
    <property type="match status" value="1"/>
</dbReference>
<evidence type="ECO:0000256" key="8">
    <source>
        <dbReference type="ARBA" id="ARBA00022723"/>
    </source>
</evidence>